<name>A0A0A9HGA1_ARUDO</name>
<accession>A0A0A9HGA1</accession>
<dbReference type="EMBL" id="GBRH01161736">
    <property type="protein sequence ID" value="JAE36160.1"/>
    <property type="molecule type" value="Transcribed_RNA"/>
</dbReference>
<reference evidence="1" key="2">
    <citation type="journal article" date="2015" name="Data Brief">
        <title>Shoot transcriptome of the giant reed, Arundo donax.</title>
        <authorList>
            <person name="Barrero R.A."/>
            <person name="Guerrero F.D."/>
            <person name="Moolhuijzen P."/>
            <person name="Goolsby J.A."/>
            <person name="Tidwell J."/>
            <person name="Bellgard S.E."/>
            <person name="Bellgard M.I."/>
        </authorList>
    </citation>
    <scope>NUCLEOTIDE SEQUENCE</scope>
    <source>
        <tissue evidence="1">Shoot tissue taken approximately 20 cm above the soil surface</tissue>
    </source>
</reference>
<proteinExistence type="predicted"/>
<evidence type="ECO:0000313" key="1">
    <source>
        <dbReference type="EMBL" id="JAE36160.1"/>
    </source>
</evidence>
<protein>
    <submittedName>
        <fullName evidence="1">Uncharacterized protein</fullName>
    </submittedName>
</protein>
<organism evidence="1">
    <name type="scientific">Arundo donax</name>
    <name type="common">Giant reed</name>
    <name type="synonym">Donax arundinaceus</name>
    <dbReference type="NCBI Taxonomy" id="35708"/>
    <lineage>
        <taxon>Eukaryota</taxon>
        <taxon>Viridiplantae</taxon>
        <taxon>Streptophyta</taxon>
        <taxon>Embryophyta</taxon>
        <taxon>Tracheophyta</taxon>
        <taxon>Spermatophyta</taxon>
        <taxon>Magnoliopsida</taxon>
        <taxon>Liliopsida</taxon>
        <taxon>Poales</taxon>
        <taxon>Poaceae</taxon>
        <taxon>PACMAD clade</taxon>
        <taxon>Arundinoideae</taxon>
        <taxon>Arundineae</taxon>
        <taxon>Arundo</taxon>
    </lineage>
</organism>
<reference evidence="1" key="1">
    <citation type="submission" date="2014-09" db="EMBL/GenBank/DDBJ databases">
        <authorList>
            <person name="Magalhaes I.L.F."/>
            <person name="Oliveira U."/>
            <person name="Santos F.R."/>
            <person name="Vidigal T.H.D.A."/>
            <person name="Brescovit A.D."/>
            <person name="Santos A.J."/>
        </authorList>
    </citation>
    <scope>NUCLEOTIDE SEQUENCE</scope>
    <source>
        <tissue evidence="1">Shoot tissue taken approximately 20 cm above the soil surface</tissue>
    </source>
</reference>
<dbReference type="AlphaFoldDB" id="A0A0A9HGA1"/>
<sequence length="33" mass="3922">MVHSRRWLQAISFHRLNAINCLFVPARPSIHIH</sequence>